<feature type="region of interest" description="Disordered" evidence="14">
    <location>
        <begin position="578"/>
        <end position="660"/>
    </location>
</feature>
<evidence type="ECO:0000259" key="15">
    <source>
        <dbReference type="PROSITE" id="PS50016"/>
    </source>
</evidence>
<keyword evidence="9" id="KW-0156">Chromatin regulator</keyword>
<dbReference type="Proteomes" id="UP001603857">
    <property type="component" value="Unassembled WGS sequence"/>
</dbReference>
<dbReference type="CDD" id="cd23138">
    <property type="entry name" value="RING-HC_ORTHRUS_rpt1"/>
    <property type="match status" value="1"/>
</dbReference>
<evidence type="ECO:0000256" key="12">
    <source>
        <dbReference type="PROSITE-ProRule" id="PRU00175"/>
    </source>
</evidence>
<feature type="compositionally biased region" description="Acidic residues" evidence="14">
    <location>
        <begin position="607"/>
        <end position="623"/>
    </location>
</feature>
<comment type="pathway">
    <text evidence="2">Protein modification; protein ubiquitination.</text>
</comment>
<dbReference type="Gene3D" id="3.30.40.10">
    <property type="entry name" value="Zinc/RING finger domain, C3HC4 (zinc finger)"/>
    <property type="match status" value="3"/>
</dbReference>
<evidence type="ECO:0000256" key="2">
    <source>
        <dbReference type="ARBA" id="ARBA00004906"/>
    </source>
</evidence>
<feature type="domain" description="PHD-type" evidence="15">
    <location>
        <begin position="8"/>
        <end position="58"/>
    </location>
</feature>
<dbReference type="PANTHER" id="PTHR14140">
    <property type="entry name" value="E3 UBIQUITIN-PROTEIN LIGASE UHRF-RELATED"/>
    <property type="match status" value="1"/>
</dbReference>
<dbReference type="InterPro" id="IPR013083">
    <property type="entry name" value="Znf_RING/FYVE/PHD"/>
</dbReference>
<dbReference type="FunFam" id="2.30.280.10:FF:000002">
    <property type="entry name" value="E3 ubiquitin-protein ligase ORTHRUS 2"/>
    <property type="match status" value="1"/>
</dbReference>
<gene>
    <name evidence="18" type="ORF">Fmac_030414</name>
</gene>
<comment type="caution">
    <text evidence="18">The sequence shown here is derived from an EMBL/GenBank/DDBJ whole genome shotgun (WGS) entry which is preliminary data.</text>
</comment>
<evidence type="ECO:0000256" key="14">
    <source>
        <dbReference type="SAM" id="MobiDB-lite"/>
    </source>
</evidence>
<comment type="catalytic activity">
    <reaction evidence="1">
        <text>S-ubiquitinyl-[E2 ubiquitin-conjugating enzyme]-L-cysteine + [acceptor protein]-L-lysine = [E2 ubiquitin-conjugating enzyme]-L-cysteine + N(6)-ubiquitinyl-[acceptor protein]-L-lysine.</text>
        <dbReference type="EC" id="2.3.2.27"/>
    </reaction>
</comment>
<evidence type="ECO:0000256" key="6">
    <source>
        <dbReference type="ARBA" id="ARBA00022771"/>
    </source>
</evidence>
<keyword evidence="10" id="KW-0238">DNA-binding</keyword>
<feature type="compositionally biased region" description="Polar residues" evidence="14">
    <location>
        <begin position="90"/>
        <end position="102"/>
    </location>
</feature>
<feature type="domain" description="RING-type" evidence="16">
    <location>
        <begin position="495"/>
        <end position="553"/>
    </location>
</feature>
<dbReference type="InterPro" id="IPR019786">
    <property type="entry name" value="Zinc_finger_PHD-type_CS"/>
</dbReference>
<dbReference type="SMART" id="SM00249">
    <property type="entry name" value="PHD"/>
    <property type="match status" value="1"/>
</dbReference>
<keyword evidence="5" id="KW-0479">Metal-binding</keyword>
<dbReference type="SMART" id="SM00184">
    <property type="entry name" value="RING"/>
    <property type="match status" value="3"/>
</dbReference>
<dbReference type="GO" id="GO:0008270">
    <property type="term" value="F:zinc ion binding"/>
    <property type="evidence" value="ECO:0007669"/>
    <property type="project" value="UniProtKB-KW"/>
</dbReference>
<dbReference type="InterPro" id="IPR017907">
    <property type="entry name" value="Znf_RING_CS"/>
</dbReference>
<dbReference type="PROSITE" id="PS50016">
    <property type="entry name" value="ZF_PHD_2"/>
    <property type="match status" value="1"/>
</dbReference>
<evidence type="ECO:0000313" key="18">
    <source>
        <dbReference type="EMBL" id="KAL2316538.1"/>
    </source>
</evidence>
<accession>A0ABD1KZL2</accession>
<dbReference type="PROSITE" id="PS51015">
    <property type="entry name" value="YDG"/>
    <property type="match status" value="1"/>
</dbReference>
<proteinExistence type="predicted"/>
<dbReference type="PROSITE" id="PS01359">
    <property type="entry name" value="ZF_PHD_1"/>
    <property type="match status" value="1"/>
</dbReference>
<dbReference type="PROSITE" id="PS50089">
    <property type="entry name" value="ZF_RING_2"/>
    <property type="match status" value="2"/>
</dbReference>
<dbReference type="SUPFAM" id="SSF57903">
    <property type="entry name" value="FYVE/PHD zinc finger"/>
    <property type="match status" value="1"/>
</dbReference>
<dbReference type="InterPro" id="IPR047498">
    <property type="entry name" value="RING-HC_ORTHRUS_rpt1"/>
</dbReference>
<keyword evidence="7" id="KW-0833">Ubl conjugation pathway</keyword>
<dbReference type="GO" id="GO:0003677">
    <property type="term" value="F:DNA binding"/>
    <property type="evidence" value="ECO:0007669"/>
    <property type="project" value="UniProtKB-KW"/>
</dbReference>
<reference evidence="18 19" key="1">
    <citation type="submission" date="2024-08" db="EMBL/GenBank/DDBJ databases">
        <title>Insights into the chromosomal genome structure of Flemingia macrophylla.</title>
        <authorList>
            <person name="Ding Y."/>
            <person name="Zhao Y."/>
            <person name="Bi W."/>
            <person name="Wu M."/>
            <person name="Zhao G."/>
            <person name="Gong Y."/>
            <person name="Li W."/>
            <person name="Zhang P."/>
        </authorList>
    </citation>
    <scope>NUCLEOTIDE SEQUENCE [LARGE SCALE GENOMIC DNA]</scope>
    <source>
        <strain evidence="18">DYQJB</strain>
        <tissue evidence="18">Leaf</tissue>
    </source>
</reference>
<dbReference type="InterPro" id="IPR027370">
    <property type="entry name" value="Znf-RING_euk"/>
</dbReference>
<protein>
    <recommendedName>
        <fullName evidence="3">RING-type E3 ubiquitin transferase</fullName>
        <ecNumber evidence="3">2.3.2.27</ecNumber>
    </recommendedName>
</protein>
<evidence type="ECO:0000256" key="10">
    <source>
        <dbReference type="ARBA" id="ARBA00023125"/>
    </source>
</evidence>
<name>A0ABD1KZL2_9FABA</name>
<dbReference type="InterPro" id="IPR011011">
    <property type="entry name" value="Znf_FYVE_PHD"/>
</dbReference>
<evidence type="ECO:0000256" key="8">
    <source>
        <dbReference type="ARBA" id="ARBA00022833"/>
    </source>
</evidence>
<dbReference type="SMART" id="SM00466">
    <property type="entry name" value="SRA"/>
    <property type="match status" value="1"/>
</dbReference>
<dbReference type="InterPro" id="IPR045134">
    <property type="entry name" value="UHRF1/2-like"/>
</dbReference>
<dbReference type="SUPFAM" id="SSF88697">
    <property type="entry name" value="PUA domain-like"/>
    <property type="match status" value="1"/>
</dbReference>
<evidence type="ECO:0000259" key="17">
    <source>
        <dbReference type="PROSITE" id="PS51015"/>
    </source>
</evidence>
<feature type="domain" description="RING-type" evidence="16">
    <location>
        <begin position="127"/>
        <end position="166"/>
    </location>
</feature>
<evidence type="ECO:0000256" key="11">
    <source>
        <dbReference type="ARBA" id="ARBA00023242"/>
    </source>
</evidence>
<evidence type="ECO:0000259" key="16">
    <source>
        <dbReference type="PROSITE" id="PS50089"/>
    </source>
</evidence>
<dbReference type="Gene3D" id="2.30.280.10">
    <property type="entry name" value="SRA-YDG"/>
    <property type="match status" value="1"/>
</dbReference>
<dbReference type="Pfam" id="PF00097">
    <property type="entry name" value="zf-C3HC4"/>
    <property type="match status" value="1"/>
</dbReference>
<keyword evidence="6 12" id="KW-0863">Zinc-finger</keyword>
<dbReference type="SUPFAM" id="SSF57850">
    <property type="entry name" value="RING/U-box"/>
    <property type="match status" value="2"/>
</dbReference>
<dbReference type="InterPro" id="IPR018957">
    <property type="entry name" value="Znf_C3HC4_RING-type"/>
</dbReference>
<comment type="subcellular location">
    <subcellularLocation>
        <location evidence="13">Nucleus</location>
    </subcellularLocation>
</comment>
<feature type="compositionally biased region" description="Basic and acidic residues" evidence="14">
    <location>
        <begin position="637"/>
        <end position="650"/>
    </location>
</feature>
<evidence type="ECO:0000256" key="5">
    <source>
        <dbReference type="ARBA" id="ARBA00022723"/>
    </source>
</evidence>
<dbReference type="Pfam" id="PF13445">
    <property type="entry name" value="zf-RING_UBOX"/>
    <property type="match status" value="1"/>
</dbReference>
<dbReference type="PANTHER" id="PTHR14140:SF27">
    <property type="entry name" value="OS04G0289800 PROTEIN"/>
    <property type="match status" value="1"/>
</dbReference>
<organism evidence="18 19">
    <name type="scientific">Flemingia macrophylla</name>
    <dbReference type="NCBI Taxonomy" id="520843"/>
    <lineage>
        <taxon>Eukaryota</taxon>
        <taxon>Viridiplantae</taxon>
        <taxon>Streptophyta</taxon>
        <taxon>Embryophyta</taxon>
        <taxon>Tracheophyta</taxon>
        <taxon>Spermatophyta</taxon>
        <taxon>Magnoliopsida</taxon>
        <taxon>eudicotyledons</taxon>
        <taxon>Gunneridae</taxon>
        <taxon>Pentapetalae</taxon>
        <taxon>rosids</taxon>
        <taxon>fabids</taxon>
        <taxon>Fabales</taxon>
        <taxon>Fabaceae</taxon>
        <taxon>Papilionoideae</taxon>
        <taxon>50 kb inversion clade</taxon>
        <taxon>NPAAA clade</taxon>
        <taxon>indigoferoid/millettioid clade</taxon>
        <taxon>Phaseoleae</taxon>
        <taxon>Flemingia</taxon>
    </lineage>
</organism>
<sequence length="660" mass="73425">MALPCDCEGQCMVCKEKPSPSETLSCGTCATPWHLSCLPQPPLSLSDTHWDCPDCTQTPVTAAPPSLAPPPFSNHLLSAIRHIQADTSLTDQQKANKRQQLLSGGVSADQPSPSNPTDVLLDGTFNCSICVHLPDRPVTTPCGHNFCLKCFQKMVAQGNRSCANCRSPIPRKMASQPRINSQLAMAIRLAKTAQSDGPSGPPKVQHFVRNQDRPATAFTTERAKKTGKANACSGKIFVTVAQDHFGPILAENDPDRNRGVLVGDTWEDRMECRQWGAHLPHVSGIAGQSHYGAQSVALSGGYVDDEDHGEWFLYTGSGGRDLSGNKRTNKNQSFDQKFELHNEALRVSCRKGYPVRVVRSHKEKRSSYAPESGLRYDGIYRVEKCWRKIGVQGWKVCRYLFVRCDNEPAPWTSDESGDRPRPLPQVDELKDAVDLTERKCDPWWDYDGEKGCWLWKRPPPETQIKAELKDGTTVRGKRKAKDVSVKQRLLKEFGCQICRKVLSFPLTTPCGHNFCKACLEGAFSGQSFVRNRECKGGRTLRAQKTVMKCPSCSNDIADFLQNPQVNREMMSIIESLQSEAYEQSDDSSDKNNENLNGAVDDSKPTDSSEEVLEEINDGEESSDENLHDATEVSKIVDSSEKVLEEIKDNDLNQPHKRKKD</sequence>
<dbReference type="Pfam" id="PF02182">
    <property type="entry name" value="SAD_SRA"/>
    <property type="match status" value="1"/>
</dbReference>
<evidence type="ECO:0000256" key="9">
    <source>
        <dbReference type="ARBA" id="ARBA00022853"/>
    </source>
</evidence>
<feature type="domain" description="YDG" evidence="17">
    <location>
        <begin position="255"/>
        <end position="403"/>
    </location>
</feature>
<feature type="region of interest" description="Disordered" evidence="14">
    <location>
        <begin position="90"/>
        <end position="117"/>
    </location>
</feature>
<evidence type="ECO:0000256" key="4">
    <source>
        <dbReference type="ARBA" id="ARBA00022679"/>
    </source>
</evidence>
<dbReference type="InterPro" id="IPR001841">
    <property type="entry name" value="Znf_RING"/>
</dbReference>
<dbReference type="PROSITE" id="PS00518">
    <property type="entry name" value="ZF_RING_1"/>
    <property type="match status" value="1"/>
</dbReference>
<dbReference type="InterPro" id="IPR001965">
    <property type="entry name" value="Znf_PHD"/>
</dbReference>
<dbReference type="EMBL" id="JBGMDY010000011">
    <property type="protein sequence ID" value="KAL2316538.1"/>
    <property type="molecule type" value="Genomic_DNA"/>
</dbReference>
<keyword evidence="19" id="KW-1185">Reference proteome</keyword>
<dbReference type="InterPro" id="IPR015947">
    <property type="entry name" value="PUA-like_sf"/>
</dbReference>
<dbReference type="InterPro" id="IPR003105">
    <property type="entry name" value="SRA_YDG"/>
</dbReference>
<evidence type="ECO:0000256" key="3">
    <source>
        <dbReference type="ARBA" id="ARBA00012483"/>
    </source>
</evidence>
<dbReference type="InterPro" id="IPR019787">
    <property type="entry name" value="Znf_PHD-finger"/>
</dbReference>
<keyword evidence="8" id="KW-0862">Zinc</keyword>
<dbReference type="GO" id="GO:0061630">
    <property type="term" value="F:ubiquitin protein ligase activity"/>
    <property type="evidence" value="ECO:0007669"/>
    <property type="project" value="UniProtKB-EC"/>
</dbReference>
<dbReference type="GO" id="GO:0016567">
    <property type="term" value="P:protein ubiquitination"/>
    <property type="evidence" value="ECO:0007669"/>
    <property type="project" value="UniProtKB-ARBA"/>
</dbReference>
<dbReference type="EC" id="2.3.2.27" evidence="3"/>
<evidence type="ECO:0000313" key="19">
    <source>
        <dbReference type="Proteomes" id="UP001603857"/>
    </source>
</evidence>
<dbReference type="InterPro" id="IPR036987">
    <property type="entry name" value="SRA-YDG_sf"/>
</dbReference>
<evidence type="ECO:0000256" key="7">
    <source>
        <dbReference type="ARBA" id="ARBA00022786"/>
    </source>
</evidence>
<evidence type="ECO:0000256" key="13">
    <source>
        <dbReference type="PROSITE-ProRule" id="PRU00358"/>
    </source>
</evidence>
<dbReference type="GO" id="GO:0005634">
    <property type="term" value="C:nucleus"/>
    <property type="evidence" value="ECO:0007669"/>
    <property type="project" value="UniProtKB-SubCell"/>
</dbReference>
<keyword evidence="4" id="KW-0808">Transferase</keyword>
<evidence type="ECO:0000256" key="1">
    <source>
        <dbReference type="ARBA" id="ARBA00000900"/>
    </source>
</evidence>
<keyword evidence="11 13" id="KW-0539">Nucleus</keyword>
<dbReference type="AlphaFoldDB" id="A0ABD1KZL2"/>
<dbReference type="GO" id="GO:0006325">
    <property type="term" value="P:chromatin organization"/>
    <property type="evidence" value="ECO:0007669"/>
    <property type="project" value="UniProtKB-KW"/>
</dbReference>